<feature type="region of interest" description="Disordered" evidence="6">
    <location>
        <begin position="1"/>
        <end position="31"/>
    </location>
</feature>
<organism evidence="8 9">
    <name type="scientific">Prorocentrum cordatum</name>
    <dbReference type="NCBI Taxonomy" id="2364126"/>
    <lineage>
        <taxon>Eukaryota</taxon>
        <taxon>Sar</taxon>
        <taxon>Alveolata</taxon>
        <taxon>Dinophyceae</taxon>
        <taxon>Prorocentrales</taxon>
        <taxon>Prorocentraceae</taxon>
        <taxon>Prorocentrum</taxon>
    </lineage>
</organism>
<feature type="region of interest" description="Disordered" evidence="6">
    <location>
        <begin position="102"/>
        <end position="176"/>
    </location>
</feature>
<reference evidence="8" key="1">
    <citation type="submission" date="2023-10" db="EMBL/GenBank/DDBJ databases">
        <authorList>
            <person name="Chen Y."/>
            <person name="Shah S."/>
            <person name="Dougan E. K."/>
            <person name="Thang M."/>
            <person name="Chan C."/>
        </authorList>
    </citation>
    <scope>NUCLEOTIDE SEQUENCE [LARGE SCALE GENOMIC DNA]</scope>
</reference>
<dbReference type="InterPro" id="IPR036855">
    <property type="entry name" value="Znf_CCCH_sf"/>
</dbReference>
<feature type="compositionally biased region" description="Low complexity" evidence="6">
    <location>
        <begin position="114"/>
        <end position="139"/>
    </location>
</feature>
<feature type="region of interest" description="Disordered" evidence="6">
    <location>
        <begin position="203"/>
        <end position="287"/>
    </location>
</feature>
<dbReference type="PANTHER" id="PTHR12547">
    <property type="entry name" value="CCCH ZINC FINGER/TIS11-RELATED"/>
    <property type="match status" value="1"/>
</dbReference>
<comment type="caution">
    <text evidence="8">The sequence shown here is derived from an EMBL/GenBank/DDBJ whole genome shotgun (WGS) entry which is preliminary data.</text>
</comment>
<gene>
    <name evidence="8" type="ORF">PCOR1329_LOCUS71445</name>
</gene>
<keyword evidence="4 5" id="KW-0862">Zinc</keyword>
<evidence type="ECO:0000256" key="5">
    <source>
        <dbReference type="PROSITE-ProRule" id="PRU00723"/>
    </source>
</evidence>
<keyword evidence="3 5" id="KW-0863">Zinc-finger</keyword>
<dbReference type="SMART" id="SM00356">
    <property type="entry name" value="ZnF_C3H1"/>
    <property type="match status" value="2"/>
</dbReference>
<feature type="zinc finger region" description="C3H1-type" evidence="5">
    <location>
        <begin position="35"/>
        <end position="62"/>
    </location>
</feature>
<feature type="compositionally biased region" description="Pro residues" evidence="6">
    <location>
        <begin position="140"/>
        <end position="156"/>
    </location>
</feature>
<evidence type="ECO:0000313" key="8">
    <source>
        <dbReference type="EMBL" id="CAK0891504.1"/>
    </source>
</evidence>
<keyword evidence="2" id="KW-0677">Repeat</keyword>
<dbReference type="InterPro" id="IPR045877">
    <property type="entry name" value="ZFP36-like"/>
</dbReference>
<keyword evidence="9" id="KW-1185">Reference proteome</keyword>
<evidence type="ECO:0000256" key="1">
    <source>
        <dbReference type="ARBA" id="ARBA00022723"/>
    </source>
</evidence>
<dbReference type="Proteomes" id="UP001189429">
    <property type="component" value="Unassembled WGS sequence"/>
</dbReference>
<dbReference type="Pfam" id="PF00642">
    <property type="entry name" value="zf-CCCH"/>
    <property type="match status" value="1"/>
</dbReference>
<accession>A0ABN9WX52</accession>
<dbReference type="InterPro" id="IPR000571">
    <property type="entry name" value="Znf_CCCH"/>
</dbReference>
<evidence type="ECO:0000256" key="2">
    <source>
        <dbReference type="ARBA" id="ARBA00022737"/>
    </source>
</evidence>
<feature type="domain" description="C3H1-type" evidence="7">
    <location>
        <begin position="70"/>
        <end position="98"/>
    </location>
</feature>
<evidence type="ECO:0000259" key="7">
    <source>
        <dbReference type="PROSITE" id="PS50103"/>
    </source>
</evidence>
<protein>
    <recommendedName>
        <fullName evidence="7">C3H1-type domain-containing protein</fullName>
    </recommendedName>
</protein>
<dbReference type="SUPFAM" id="SSF90229">
    <property type="entry name" value="CCCH zinc finger"/>
    <property type="match status" value="2"/>
</dbReference>
<evidence type="ECO:0000256" key="4">
    <source>
        <dbReference type="ARBA" id="ARBA00022833"/>
    </source>
</evidence>
<proteinExistence type="predicted"/>
<dbReference type="PROSITE" id="PS50103">
    <property type="entry name" value="ZF_C3H1"/>
    <property type="match status" value="2"/>
</dbReference>
<dbReference type="Gene3D" id="4.10.1000.10">
    <property type="entry name" value="Zinc finger, CCCH-type"/>
    <property type="match status" value="2"/>
</dbReference>
<feature type="compositionally biased region" description="Basic and acidic residues" evidence="6">
    <location>
        <begin position="102"/>
        <end position="113"/>
    </location>
</feature>
<feature type="zinc finger region" description="C3H1-type" evidence="5">
    <location>
        <begin position="70"/>
        <end position="98"/>
    </location>
</feature>
<evidence type="ECO:0000256" key="3">
    <source>
        <dbReference type="ARBA" id="ARBA00022771"/>
    </source>
</evidence>
<sequence>MLSMARATKSGQPRGVHRALRAGQRANAPDPSPLFHKTRLCKFFEVGACSKGEHCRFAHGSRDLAQNPDFTKTQYCPSVLAGAVCETGRACTFAHSKAELRPRVDSAGRHGEAPRGTPAAAAAAIAVPQAGAKSSEAPAAVPPGPAPPWQDPPPSSRAPEWGAQEAPPEAAAKGSPGALGAVLRCGGELLHAAGGLLDGEGSALSRQTTADGWASSAGPPSRQTTAQGGGGPSGGAGAPLDESCAAWSRRTKSPERSQAQQQQWRQGPGGVAWKSEDASAGVPWPRFGSEADADLAVEIRNTFVTLPDDEESARPLRRTQSLPALLRDR</sequence>
<feature type="region of interest" description="Disordered" evidence="6">
    <location>
        <begin position="308"/>
        <end position="329"/>
    </location>
</feature>
<feature type="compositionally biased region" description="Gly residues" evidence="6">
    <location>
        <begin position="227"/>
        <end position="237"/>
    </location>
</feature>
<dbReference type="EMBL" id="CAUYUJ010019486">
    <property type="protein sequence ID" value="CAK0891504.1"/>
    <property type="molecule type" value="Genomic_DNA"/>
</dbReference>
<name>A0ABN9WX52_9DINO</name>
<dbReference type="PANTHER" id="PTHR12547:SF18">
    <property type="entry name" value="PROTEIN TIS11"/>
    <property type="match status" value="1"/>
</dbReference>
<keyword evidence="1 5" id="KW-0479">Metal-binding</keyword>
<feature type="domain" description="C3H1-type" evidence="7">
    <location>
        <begin position="35"/>
        <end position="62"/>
    </location>
</feature>
<evidence type="ECO:0000313" key="9">
    <source>
        <dbReference type="Proteomes" id="UP001189429"/>
    </source>
</evidence>
<evidence type="ECO:0000256" key="6">
    <source>
        <dbReference type="SAM" id="MobiDB-lite"/>
    </source>
</evidence>